<reference evidence="1" key="1">
    <citation type="journal article" date="2014" name="Genome Announc.">
        <title>Genome sequence of the yeast Cyberlindnera fabianii (Hansenula fabianii).</title>
        <authorList>
            <person name="Freel K.C."/>
            <person name="Sarilar V."/>
            <person name="Neuveglise C."/>
            <person name="Devillers H."/>
            <person name="Friedrich A."/>
            <person name="Schacherer J."/>
        </authorList>
    </citation>
    <scope>NUCLEOTIDE SEQUENCE</scope>
    <source>
        <strain evidence="1">YJS4271</strain>
    </source>
</reference>
<accession>A0A061ARK8</accession>
<evidence type="ECO:0000313" key="1">
    <source>
        <dbReference type="EMBL" id="CDR37950.1"/>
    </source>
</evidence>
<protein>
    <submittedName>
        <fullName evidence="1">CYFA0S01e19482g1_1</fullName>
    </submittedName>
</protein>
<name>A0A061ARK8_CYBFA</name>
<dbReference type="EMBL" id="LK052886">
    <property type="protein sequence ID" value="CDR37950.1"/>
    <property type="molecule type" value="Genomic_DNA"/>
</dbReference>
<dbReference type="AlphaFoldDB" id="A0A061ARK8"/>
<gene>
    <name evidence="1" type="ORF">CYFA0S_01e19482g</name>
</gene>
<dbReference type="VEuPathDB" id="FungiDB:BON22_1515"/>
<sequence length="214" mass="24735">MSFEKLPTELKLTLLSHTHTLEPFCISREVTHLTHYIQAKKLEYHLNQKPLLVSIYSSFGRDAHKKVFYETCVSSTSKSMTKITLGQMHHKESLLQSAPNFKDTYRNETHLDLLMPEEQTSCRVFISLVDSTTMKPVLQHTTSIFEGQSNVEMAHGMEMKVRLEKGLLEPPKDGVYEWNDSYNYGLHVDGFSIKTGEFIELFENDNDGRLIVRY</sequence>
<dbReference type="OrthoDB" id="10604541at2759"/>
<proteinExistence type="predicted"/>
<organism evidence="1">
    <name type="scientific">Cyberlindnera fabianii</name>
    <name type="common">Yeast</name>
    <name type="synonym">Hansenula fabianii</name>
    <dbReference type="NCBI Taxonomy" id="36022"/>
    <lineage>
        <taxon>Eukaryota</taxon>
        <taxon>Fungi</taxon>
        <taxon>Dikarya</taxon>
        <taxon>Ascomycota</taxon>
        <taxon>Saccharomycotina</taxon>
        <taxon>Saccharomycetes</taxon>
        <taxon>Phaffomycetales</taxon>
        <taxon>Phaffomycetaceae</taxon>
        <taxon>Cyberlindnera</taxon>
    </lineage>
</organism>